<evidence type="ECO:0000259" key="1">
    <source>
        <dbReference type="PROSITE" id="PS50097"/>
    </source>
</evidence>
<dbReference type="Proteomes" id="UP000800096">
    <property type="component" value="Unassembled WGS sequence"/>
</dbReference>
<keyword evidence="3" id="KW-1185">Reference proteome</keyword>
<dbReference type="OrthoDB" id="6359816at2759"/>
<dbReference type="Pfam" id="PF00651">
    <property type="entry name" value="BTB"/>
    <property type="match status" value="1"/>
</dbReference>
<evidence type="ECO:0000313" key="3">
    <source>
        <dbReference type="Proteomes" id="UP000800096"/>
    </source>
</evidence>
<proteinExistence type="predicted"/>
<gene>
    <name evidence="2" type="ORF">BDU57DRAFT_515747</name>
</gene>
<dbReference type="InterPro" id="IPR011333">
    <property type="entry name" value="SKP1/BTB/POZ_sf"/>
</dbReference>
<dbReference type="PANTHER" id="PTHR47843:SF5">
    <property type="entry name" value="BTB_POZ DOMAIN PROTEIN"/>
    <property type="match status" value="1"/>
</dbReference>
<dbReference type="PANTHER" id="PTHR47843">
    <property type="entry name" value="BTB DOMAIN-CONTAINING PROTEIN-RELATED"/>
    <property type="match status" value="1"/>
</dbReference>
<accession>A0A6A5QKP4</accession>
<dbReference type="SUPFAM" id="SSF54695">
    <property type="entry name" value="POZ domain"/>
    <property type="match status" value="1"/>
</dbReference>
<dbReference type="PROSITE" id="PS50097">
    <property type="entry name" value="BTB"/>
    <property type="match status" value="1"/>
</dbReference>
<evidence type="ECO:0000313" key="2">
    <source>
        <dbReference type="EMBL" id="KAF1915942.1"/>
    </source>
</evidence>
<protein>
    <recommendedName>
        <fullName evidence="1">BTB domain-containing protein</fullName>
    </recommendedName>
</protein>
<name>A0A6A5QKP4_AMPQU</name>
<feature type="domain" description="BTB" evidence="1">
    <location>
        <begin position="23"/>
        <end position="87"/>
    </location>
</feature>
<sequence>MAEAARQRVLDSIKSLRETDDYSDLVITCGTCSYSVHKAIVCKRADFFARAVKFGGKEASEGKINLPEDEPAIVNLLMQYLYEGEYEPLLPDKALAAKVSYNKTAQLEIIKTASYDTYGNTYTYDFPHACHSSPTKKWRCIAKFLCPHHTCNQDCSGFCRDFVCTKCTRIHSTLEGAADQLLLHAKMYEIADKYDVVGLKELVQEKFKRACKTFWDDHSFAAAANHTFSTTVAEDKGLRDIVSSTISEHVELMQKAEIQALMMEHNGLALGILMHKMAC</sequence>
<dbReference type="InterPro" id="IPR000210">
    <property type="entry name" value="BTB/POZ_dom"/>
</dbReference>
<dbReference type="EMBL" id="ML979135">
    <property type="protein sequence ID" value="KAF1915942.1"/>
    <property type="molecule type" value="Genomic_DNA"/>
</dbReference>
<dbReference type="CDD" id="cd18186">
    <property type="entry name" value="BTB_POZ_ZBTB_KLHL-like"/>
    <property type="match status" value="1"/>
</dbReference>
<dbReference type="AlphaFoldDB" id="A0A6A5QKP4"/>
<dbReference type="Gene3D" id="3.30.710.10">
    <property type="entry name" value="Potassium Channel Kv1.1, Chain A"/>
    <property type="match status" value="1"/>
</dbReference>
<organism evidence="2 3">
    <name type="scientific">Ampelomyces quisqualis</name>
    <name type="common">Powdery mildew agent</name>
    <dbReference type="NCBI Taxonomy" id="50730"/>
    <lineage>
        <taxon>Eukaryota</taxon>
        <taxon>Fungi</taxon>
        <taxon>Dikarya</taxon>
        <taxon>Ascomycota</taxon>
        <taxon>Pezizomycotina</taxon>
        <taxon>Dothideomycetes</taxon>
        <taxon>Pleosporomycetidae</taxon>
        <taxon>Pleosporales</taxon>
        <taxon>Pleosporineae</taxon>
        <taxon>Phaeosphaeriaceae</taxon>
        <taxon>Ampelomyces</taxon>
    </lineage>
</organism>
<reference evidence="2" key="1">
    <citation type="journal article" date="2020" name="Stud. Mycol.">
        <title>101 Dothideomycetes genomes: a test case for predicting lifestyles and emergence of pathogens.</title>
        <authorList>
            <person name="Haridas S."/>
            <person name="Albert R."/>
            <person name="Binder M."/>
            <person name="Bloem J."/>
            <person name="Labutti K."/>
            <person name="Salamov A."/>
            <person name="Andreopoulos B."/>
            <person name="Baker S."/>
            <person name="Barry K."/>
            <person name="Bills G."/>
            <person name="Bluhm B."/>
            <person name="Cannon C."/>
            <person name="Castanera R."/>
            <person name="Culley D."/>
            <person name="Daum C."/>
            <person name="Ezra D."/>
            <person name="Gonzalez J."/>
            <person name="Henrissat B."/>
            <person name="Kuo A."/>
            <person name="Liang C."/>
            <person name="Lipzen A."/>
            <person name="Lutzoni F."/>
            <person name="Magnuson J."/>
            <person name="Mondo S."/>
            <person name="Nolan M."/>
            <person name="Ohm R."/>
            <person name="Pangilinan J."/>
            <person name="Park H.-J."/>
            <person name="Ramirez L."/>
            <person name="Alfaro M."/>
            <person name="Sun H."/>
            <person name="Tritt A."/>
            <person name="Yoshinaga Y."/>
            <person name="Zwiers L.-H."/>
            <person name="Turgeon B."/>
            <person name="Goodwin S."/>
            <person name="Spatafora J."/>
            <person name="Crous P."/>
            <person name="Grigoriev I."/>
        </authorList>
    </citation>
    <scope>NUCLEOTIDE SEQUENCE</scope>
    <source>
        <strain evidence="2">HMLAC05119</strain>
    </source>
</reference>